<name>A0A438K7K8_VITVI</name>
<sequence length="153" mass="18071">MPLQVFFAQLMLADMNKELKGLSVQVEDIESREIRWRNPFNLCVYSRFNGVDNEVVSFNGCGSWFWGLMKLGVGNSWPRWWLNDHLICIKGGWVVDIWDPLAEGGWGDETLVFQEPLMIGRWRRQKTSWNGYMGRECVEMWKTWCFGLKQRVE</sequence>
<reference evidence="1 2" key="1">
    <citation type="journal article" date="2018" name="PLoS Genet.">
        <title>Population sequencing reveals clonal diversity and ancestral inbreeding in the grapevine cultivar Chardonnay.</title>
        <authorList>
            <person name="Roach M.J."/>
            <person name="Johnson D.L."/>
            <person name="Bohlmann J."/>
            <person name="van Vuuren H.J."/>
            <person name="Jones S.J."/>
            <person name="Pretorius I.S."/>
            <person name="Schmidt S.A."/>
            <person name="Borneman A.R."/>
        </authorList>
    </citation>
    <scope>NUCLEOTIDE SEQUENCE [LARGE SCALE GENOMIC DNA]</scope>
    <source>
        <strain evidence="2">cv. Chardonnay</strain>
        <tissue evidence="1">Leaf</tissue>
    </source>
</reference>
<comment type="caution">
    <text evidence="1">The sequence shown here is derived from an EMBL/GenBank/DDBJ whole genome shotgun (WGS) entry which is preliminary data.</text>
</comment>
<dbReference type="EMBL" id="QGNW01000014">
    <property type="protein sequence ID" value="RVX17179.1"/>
    <property type="molecule type" value="Genomic_DNA"/>
</dbReference>
<dbReference type="Proteomes" id="UP000288805">
    <property type="component" value="Unassembled WGS sequence"/>
</dbReference>
<gene>
    <name evidence="1" type="ORF">CK203_003100</name>
</gene>
<accession>A0A438K7K8</accession>
<dbReference type="AlphaFoldDB" id="A0A438K7K8"/>
<protein>
    <submittedName>
        <fullName evidence="1">Uncharacterized protein</fullName>
    </submittedName>
</protein>
<evidence type="ECO:0000313" key="2">
    <source>
        <dbReference type="Proteomes" id="UP000288805"/>
    </source>
</evidence>
<evidence type="ECO:0000313" key="1">
    <source>
        <dbReference type="EMBL" id="RVX17179.1"/>
    </source>
</evidence>
<organism evidence="1 2">
    <name type="scientific">Vitis vinifera</name>
    <name type="common">Grape</name>
    <dbReference type="NCBI Taxonomy" id="29760"/>
    <lineage>
        <taxon>Eukaryota</taxon>
        <taxon>Viridiplantae</taxon>
        <taxon>Streptophyta</taxon>
        <taxon>Embryophyta</taxon>
        <taxon>Tracheophyta</taxon>
        <taxon>Spermatophyta</taxon>
        <taxon>Magnoliopsida</taxon>
        <taxon>eudicotyledons</taxon>
        <taxon>Gunneridae</taxon>
        <taxon>Pentapetalae</taxon>
        <taxon>rosids</taxon>
        <taxon>Vitales</taxon>
        <taxon>Vitaceae</taxon>
        <taxon>Viteae</taxon>
        <taxon>Vitis</taxon>
    </lineage>
</organism>
<proteinExistence type="predicted"/>